<evidence type="ECO:0000256" key="1">
    <source>
        <dbReference type="SAM" id="MobiDB-lite"/>
    </source>
</evidence>
<protein>
    <submittedName>
        <fullName evidence="2">Uncharacterized protein</fullName>
    </submittedName>
</protein>
<feature type="region of interest" description="Disordered" evidence="1">
    <location>
        <begin position="295"/>
        <end position="315"/>
    </location>
</feature>
<proteinExistence type="predicted"/>
<dbReference type="AlphaFoldDB" id="A0AA40KA55"/>
<sequence length="349" mass="38247">MNCQRDGVRTASDPGLLPACHRPVPCSRATTRAADRGPAVKSVNKSQACAARPCSPRQWRRWSRRDNRGFWSPGPCARAGTRNPTRGAPAPLDDDLLWADFQSKTWRQSTTSPPRRRVYHPSSPHGRPALSRLFTMLQERLADRLSSAPKAHRPAGFREASPIGTSTEYRVKIPWQPQVFRNQTPPCLGCPGASRSGALLLWPTFKGWLWRCPNGTSGLAAFHPEPLLPRGPTRGRPSDPVPAACPLQRDLKPKTLLSEFLAVADQTPKRGAVLFSPPCVVRLFKTLTATLSSSAIGHQAQSSPETPRSAQLQSRLPHRDVVLPLSALADDPAARVGFRPSRAGSRPYN</sequence>
<evidence type="ECO:0000313" key="2">
    <source>
        <dbReference type="EMBL" id="KAK0751590.1"/>
    </source>
</evidence>
<accession>A0AA40KA55</accession>
<comment type="caution">
    <text evidence="2">The sequence shown here is derived from an EMBL/GenBank/DDBJ whole genome shotgun (WGS) entry which is preliminary data.</text>
</comment>
<keyword evidence="3" id="KW-1185">Reference proteome</keyword>
<gene>
    <name evidence="2" type="ORF">B0T18DRAFT_72000</name>
</gene>
<dbReference type="EMBL" id="JAUKUD010000002">
    <property type="protein sequence ID" value="KAK0751590.1"/>
    <property type="molecule type" value="Genomic_DNA"/>
</dbReference>
<evidence type="ECO:0000313" key="3">
    <source>
        <dbReference type="Proteomes" id="UP001172155"/>
    </source>
</evidence>
<name>A0AA40KA55_9PEZI</name>
<feature type="compositionally biased region" description="Polar residues" evidence="1">
    <location>
        <begin position="295"/>
        <end position="314"/>
    </location>
</feature>
<dbReference type="Proteomes" id="UP001172155">
    <property type="component" value="Unassembled WGS sequence"/>
</dbReference>
<organism evidence="2 3">
    <name type="scientific">Schizothecium vesticola</name>
    <dbReference type="NCBI Taxonomy" id="314040"/>
    <lineage>
        <taxon>Eukaryota</taxon>
        <taxon>Fungi</taxon>
        <taxon>Dikarya</taxon>
        <taxon>Ascomycota</taxon>
        <taxon>Pezizomycotina</taxon>
        <taxon>Sordariomycetes</taxon>
        <taxon>Sordariomycetidae</taxon>
        <taxon>Sordariales</taxon>
        <taxon>Schizotheciaceae</taxon>
        <taxon>Schizothecium</taxon>
    </lineage>
</organism>
<reference evidence="2" key="1">
    <citation type="submission" date="2023-06" db="EMBL/GenBank/DDBJ databases">
        <title>Genome-scale phylogeny and comparative genomics of the fungal order Sordariales.</title>
        <authorList>
            <consortium name="Lawrence Berkeley National Laboratory"/>
            <person name="Hensen N."/>
            <person name="Bonometti L."/>
            <person name="Westerberg I."/>
            <person name="Brannstrom I.O."/>
            <person name="Guillou S."/>
            <person name="Cros-Aarteil S."/>
            <person name="Calhoun S."/>
            <person name="Haridas S."/>
            <person name="Kuo A."/>
            <person name="Mondo S."/>
            <person name="Pangilinan J."/>
            <person name="Riley R."/>
            <person name="LaButti K."/>
            <person name="Andreopoulos B."/>
            <person name="Lipzen A."/>
            <person name="Chen C."/>
            <person name="Yanf M."/>
            <person name="Daum C."/>
            <person name="Ng V."/>
            <person name="Clum A."/>
            <person name="Steindorff A."/>
            <person name="Ohm R."/>
            <person name="Martin F."/>
            <person name="Silar P."/>
            <person name="Natvig D."/>
            <person name="Lalanne C."/>
            <person name="Gautier V."/>
            <person name="Ament-velasquez S.L."/>
            <person name="Kruys A."/>
            <person name="Hutchinson M.I."/>
            <person name="Powell A.J."/>
            <person name="Barry K."/>
            <person name="Miller A.N."/>
            <person name="Grigoriev I.V."/>
            <person name="Debuchy R."/>
            <person name="Gladieux P."/>
            <person name="Thoren M.H."/>
            <person name="Johannesson H."/>
        </authorList>
    </citation>
    <scope>NUCLEOTIDE SEQUENCE</scope>
    <source>
        <strain evidence="2">SMH3187-1</strain>
    </source>
</reference>